<dbReference type="Gene3D" id="3.30.460.20">
    <property type="entry name" value="CorA soluble domain-like"/>
    <property type="match status" value="1"/>
</dbReference>
<dbReference type="Gene3D" id="1.20.58.340">
    <property type="entry name" value="Magnesium transport protein CorA, transmembrane region"/>
    <property type="match status" value="2"/>
</dbReference>
<dbReference type="SUPFAM" id="SSF144083">
    <property type="entry name" value="Magnesium transport protein CorA, transmembrane region"/>
    <property type="match status" value="1"/>
</dbReference>
<dbReference type="FunFam" id="1.20.58.340:FF:000004">
    <property type="entry name" value="Magnesium transport protein CorA"/>
    <property type="match status" value="1"/>
</dbReference>
<keyword evidence="7 12" id="KW-1133">Transmembrane helix</keyword>
<evidence type="ECO:0000256" key="12">
    <source>
        <dbReference type="SAM" id="Phobius"/>
    </source>
</evidence>
<dbReference type="GO" id="GO:0000287">
    <property type="term" value="F:magnesium ion binding"/>
    <property type="evidence" value="ECO:0007669"/>
    <property type="project" value="TreeGrafter"/>
</dbReference>
<evidence type="ECO:0000256" key="9">
    <source>
        <dbReference type="ARBA" id="ARBA00023136"/>
    </source>
</evidence>
<gene>
    <name evidence="13" type="ORF">SAMN04487892_0706</name>
</gene>
<proteinExistence type="inferred from homology"/>
<keyword evidence="4" id="KW-1003">Cell membrane</keyword>
<dbReference type="SUPFAM" id="SSF143865">
    <property type="entry name" value="CorA soluble domain-like"/>
    <property type="match status" value="1"/>
</dbReference>
<evidence type="ECO:0000313" key="14">
    <source>
        <dbReference type="Proteomes" id="UP000199592"/>
    </source>
</evidence>
<comment type="catalytic activity">
    <reaction evidence="10">
        <text>Mg(2+)(in) = Mg(2+)(out)</text>
        <dbReference type="Rhea" id="RHEA:29827"/>
        <dbReference type="ChEBI" id="CHEBI:18420"/>
    </reaction>
</comment>
<evidence type="ECO:0000256" key="10">
    <source>
        <dbReference type="ARBA" id="ARBA00034269"/>
    </source>
</evidence>
<comment type="function">
    <text evidence="11">Mediates influx of magnesium ions. Alternates between open and closed states. Activated by low cytoplasmic Mg(2+) levels. Inactive when cytoplasmic Mg(2+) levels are high.</text>
</comment>
<dbReference type="PANTHER" id="PTHR46494:SF1">
    <property type="entry name" value="CORA FAMILY METAL ION TRANSPORTER (EUROFUNG)"/>
    <property type="match status" value="1"/>
</dbReference>
<evidence type="ECO:0000256" key="2">
    <source>
        <dbReference type="ARBA" id="ARBA00009765"/>
    </source>
</evidence>
<evidence type="ECO:0000256" key="8">
    <source>
        <dbReference type="ARBA" id="ARBA00023065"/>
    </source>
</evidence>
<dbReference type="GO" id="GO:0050897">
    <property type="term" value="F:cobalt ion binding"/>
    <property type="evidence" value="ECO:0007669"/>
    <property type="project" value="TreeGrafter"/>
</dbReference>
<evidence type="ECO:0000256" key="4">
    <source>
        <dbReference type="ARBA" id="ARBA00022475"/>
    </source>
</evidence>
<evidence type="ECO:0000256" key="1">
    <source>
        <dbReference type="ARBA" id="ARBA00004651"/>
    </source>
</evidence>
<keyword evidence="5 12" id="KW-0812">Transmembrane</keyword>
<organism evidence="13 14">
    <name type="scientific">Flagellimonas zhangzhouensis</name>
    <dbReference type="NCBI Taxonomy" id="1073328"/>
    <lineage>
        <taxon>Bacteria</taxon>
        <taxon>Pseudomonadati</taxon>
        <taxon>Bacteroidota</taxon>
        <taxon>Flavobacteriia</taxon>
        <taxon>Flavobacteriales</taxon>
        <taxon>Flavobacteriaceae</taxon>
        <taxon>Flagellimonas</taxon>
    </lineage>
</organism>
<evidence type="ECO:0000256" key="11">
    <source>
        <dbReference type="ARBA" id="ARBA00045497"/>
    </source>
</evidence>
<dbReference type="InterPro" id="IPR045863">
    <property type="entry name" value="CorA_TM1_TM2"/>
</dbReference>
<feature type="transmembrane region" description="Helical" evidence="12">
    <location>
        <begin position="300"/>
        <end position="320"/>
    </location>
</feature>
<evidence type="ECO:0000256" key="3">
    <source>
        <dbReference type="ARBA" id="ARBA00022448"/>
    </source>
</evidence>
<evidence type="ECO:0000256" key="7">
    <source>
        <dbReference type="ARBA" id="ARBA00022989"/>
    </source>
</evidence>
<keyword evidence="9 12" id="KW-0472">Membrane</keyword>
<evidence type="ECO:0000256" key="5">
    <source>
        <dbReference type="ARBA" id="ARBA00022692"/>
    </source>
</evidence>
<keyword evidence="3" id="KW-0813">Transport</keyword>
<keyword evidence="14" id="KW-1185">Reference proteome</keyword>
<dbReference type="STRING" id="1073328.SAMN05216294_2058"/>
<dbReference type="AlphaFoldDB" id="A0A1H2RL30"/>
<dbReference type="OrthoDB" id="9803416at2"/>
<dbReference type="InterPro" id="IPR045861">
    <property type="entry name" value="CorA_cytoplasmic_dom"/>
</dbReference>
<accession>A0A1H2RL30</accession>
<name>A0A1H2RL30_9FLAO</name>
<reference evidence="14" key="1">
    <citation type="submission" date="2016-10" db="EMBL/GenBank/DDBJ databases">
        <authorList>
            <person name="Varghese N."/>
            <person name="Submissions S."/>
        </authorList>
    </citation>
    <scope>NUCLEOTIDE SEQUENCE [LARGE SCALE GENOMIC DNA]</scope>
    <source>
        <strain evidence="14">DSM 25030</strain>
    </source>
</reference>
<comment type="similarity">
    <text evidence="2">Belongs to the CorA metal ion transporter (MIT) (TC 1.A.35) family.</text>
</comment>
<comment type="subcellular location">
    <subcellularLocation>
        <location evidence="1">Cell membrane</location>
        <topology evidence="1">Multi-pass membrane protein</topology>
    </subcellularLocation>
</comment>
<dbReference type="RefSeq" id="WP_090295066.1">
    <property type="nucleotide sequence ID" value="NZ_FNKI01000002.1"/>
</dbReference>
<keyword evidence="8" id="KW-0406">Ion transport</keyword>
<dbReference type="InterPro" id="IPR002523">
    <property type="entry name" value="MgTranspt_CorA/ZnTranspt_ZntB"/>
</dbReference>
<dbReference type="PANTHER" id="PTHR46494">
    <property type="entry name" value="CORA FAMILY METAL ION TRANSPORTER (EUROFUNG)"/>
    <property type="match status" value="1"/>
</dbReference>
<protein>
    <submittedName>
        <fullName evidence="13">Magnesium transporter</fullName>
    </submittedName>
</protein>
<dbReference type="GO" id="GO:0015087">
    <property type="term" value="F:cobalt ion transmembrane transporter activity"/>
    <property type="evidence" value="ECO:0007669"/>
    <property type="project" value="TreeGrafter"/>
</dbReference>
<dbReference type="EMBL" id="FNMY01000001">
    <property type="protein sequence ID" value="SDW20183.1"/>
    <property type="molecule type" value="Genomic_DNA"/>
</dbReference>
<sequence>MNTDFEENSWAINYSPDNYYNRKFSLQDDLLLSKGDKSITWVNTYGLDYMEEFRQMVNGNELDDFLLRLLLNQKLGNKVIHLEEQLFVAARILKTEHDSMESEQMYFVVAKDFIWCIQEKRGDHFDWIRERIFENKGIIRKKRADYLLFFILETLINNYKDKYEDSIEMENALDAIVKKEPTPEFMFEVEQKKAILQDFKKASQGLRDIVVKLERVQLKGFHNAYFSELREQINGLITDIDSDIMELESQINLFFSVQGHRLNEVMKTLTIFSVVFIPLTFLAGIYGMNFENMPELKTQYGYFILLGVMLVVTVVSIIIFKRKKWF</sequence>
<dbReference type="Pfam" id="PF01544">
    <property type="entry name" value="CorA"/>
    <property type="match status" value="1"/>
</dbReference>
<evidence type="ECO:0000256" key="6">
    <source>
        <dbReference type="ARBA" id="ARBA00022842"/>
    </source>
</evidence>
<dbReference type="GO" id="GO:0015095">
    <property type="term" value="F:magnesium ion transmembrane transporter activity"/>
    <property type="evidence" value="ECO:0007669"/>
    <property type="project" value="TreeGrafter"/>
</dbReference>
<dbReference type="GO" id="GO:0005886">
    <property type="term" value="C:plasma membrane"/>
    <property type="evidence" value="ECO:0007669"/>
    <property type="project" value="UniProtKB-SubCell"/>
</dbReference>
<feature type="transmembrane region" description="Helical" evidence="12">
    <location>
        <begin position="269"/>
        <end position="288"/>
    </location>
</feature>
<dbReference type="Proteomes" id="UP000199592">
    <property type="component" value="Unassembled WGS sequence"/>
</dbReference>
<evidence type="ECO:0000313" key="13">
    <source>
        <dbReference type="EMBL" id="SDW20183.1"/>
    </source>
</evidence>
<keyword evidence="6" id="KW-0460">Magnesium</keyword>